<dbReference type="InterPro" id="IPR013759">
    <property type="entry name" value="Topo_IIA_B_C"/>
</dbReference>
<dbReference type="Pfam" id="PF00986">
    <property type="entry name" value="DNA_gyraseB_C"/>
    <property type="match status" value="1"/>
</dbReference>
<name>A0ABD5DG62_ACIBA</name>
<evidence type="ECO:0000259" key="1">
    <source>
        <dbReference type="Pfam" id="PF00986"/>
    </source>
</evidence>
<feature type="domain" description="DNA gyrase B subunit C-terminal" evidence="1">
    <location>
        <begin position="1"/>
        <end position="42"/>
    </location>
</feature>
<reference evidence="2" key="1">
    <citation type="submission" date="2019-07" db="EMBL/GenBank/DDBJ databases">
        <title>Biological characteristics of mucoid Acinetobacter baumannii from a general hospital in China.</title>
        <authorList>
            <person name="Hua X."/>
            <person name="Yu Y."/>
        </authorList>
    </citation>
    <scope>NUCLEOTIDE SEQUENCE [LARGE SCALE GENOMIC DNA]</scope>
    <source>
        <strain evidence="2">N41</strain>
    </source>
</reference>
<feature type="non-terminal residue" evidence="2">
    <location>
        <position position="1"/>
    </location>
</feature>
<protein>
    <submittedName>
        <fullName evidence="2">DNA topoisomerase IV</fullName>
    </submittedName>
</protein>
<organism evidence="2">
    <name type="scientific">Acinetobacter baumannii</name>
    <dbReference type="NCBI Taxonomy" id="470"/>
    <lineage>
        <taxon>Bacteria</taxon>
        <taxon>Pseudomonadati</taxon>
        <taxon>Pseudomonadota</taxon>
        <taxon>Gammaproteobacteria</taxon>
        <taxon>Moraxellales</taxon>
        <taxon>Moraxellaceae</taxon>
        <taxon>Acinetobacter</taxon>
        <taxon>Acinetobacter calcoaceticus/baumannii complex</taxon>
    </lineage>
</organism>
<gene>
    <name evidence="2" type="ORF">FPK87_26720</name>
</gene>
<dbReference type="Gene3D" id="3.40.50.670">
    <property type="match status" value="1"/>
</dbReference>
<accession>A0ABD5DG62</accession>
<comment type="caution">
    <text evidence="2">The sequence shown here is derived from an EMBL/GenBank/DDBJ whole genome shotgun (WGS) entry which is preliminary data.</text>
</comment>
<sequence length="52" mass="6116">LDPNTRRLVQLVISDEDEQQTTAIMDMLLAKKRSEDRRNWLQEKGDMADLEV</sequence>
<dbReference type="AlphaFoldDB" id="A0ABD5DG62"/>
<dbReference type="EMBL" id="VMBB01001350">
    <property type="protein sequence ID" value="MDR8264017.1"/>
    <property type="molecule type" value="Genomic_DNA"/>
</dbReference>
<evidence type="ECO:0000313" key="2">
    <source>
        <dbReference type="EMBL" id="MDR8264017.1"/>
    </source>
</evidence>
<dbReference type="InterPro" id="IPR002288">
    <property type="entry name" value="DNA_gyrase_B_C"/>
</dbReference>
<proteinExistence type="predicted"/>